<evidence type="ECO:0000256" key="1">
    <source>
        <dbReference type="SAM" id="MobiDB-lite"/>
    </source>
</evidence>
<dbReference type="InterPro" id="IPR045851">
    <property type="entry name" value="AMP-bd_C_sf"/>
</dbReference>
<evidence type="ECO:0000313" key="5">
    <source>
        <dbReference type="Proteomes" id="UP000317378"/>
    </source>
</evidence>
<dbReference type="InterPro" id="IPR000873">
    <property type="entry name" value="AMP-dep_synth/lig_dom"/>
</dbReference>
<keyword evidence="5" id="KW-1185">Reference proteome</keyword>
<evidence type="ECO:0000259" key="2">
    <source>
        <dbReference type="Pfam" id="PF00501"/>
    </source>
</evidence>
<gene>
    <name evidence="4" type="ORF">FGD71_027575</name>
</gene>
<dbReference type="PANTHER" id="PTHR43767:SF1">
    <property type="entry name" value="NONRIBOSOMAL PEPTIDE SYNTHASE PES1 (EUROFUNG)-RELATED"/>
    <property type="match status" value="1"/>
</dbReference>
<organism evidence="4 5">
    <name type="scientific">Streptomyces sporangiiformans</name>
    <dbReference type="NCBI Taxonomy" id="2315329"/>
    <lineage>
        <taxon>Bacteria</taxon>
        <taxon>Bacillati</taxon>
        <taxon>Actinomycetota</taxon>
        <taxon>Actinomycetes</taxon>
        <taxon>Kitasatosporales</taxon>
        <taxon>Streptomycetaceae</taxon>
        <taxon>Streptomyces</taxon>
    </lineage>
</organism>
<dbReference type="PROSITE" id="PS00455">
    <property type="entry name" value="AMP_BINDING"/>
    <property type="match status" value="1"/>
</dbReference>
<protein>
    <submittedName>
        <fullName evidence="4">AMP-binding protein</fullName>
    </submittedName>
</protein>
<dbReference type="Gene3D" id="3.30.300.30">
    <property type="match status" value="1"/>
</dbReference>
<dbReference type="PANTHER" id="PTHR43767">
    <property type="entry name" value="LONG-CHAIN-FATTY-ACID--COA LIGASE"/>
    <property type="match status" value="1"/>
</dbReference>
<accession>A0A505D8S8</accession>
<reference evidence="4 5" key="1">
    <citation type="submission" date="2019-06" db="EMBL/GenBank/DDBJ databases">
        <title>Streptomyces sporangiiformans sp. nov., a novel actinomycete isolated from soil in Mount Song.</title>
        <authorList>
            <person name="Han L."/>
        </authorList>
    </citation>
    <scope>NUCLEOTIDE SEQUENCE [LARGE SCALE GENOMIC DNA]</scope>
    <source>
        <strain evidence="4 5">NEAU-SSA 1</strain>
    </source>
</reference>
<dbReference type="RefSeq" id="WP_119103235.1">
    <property type="nucleotide sequence ID" value="NZ_QXMJ01000165.1"/>
</dbReference>
<dbReference type="Pfam" id="PF00501">
    <property type="entry name" value="AMP-binding"/>
    <property type="match status" value="1"/>
</dbReference>
<dbReference type="Proteomes" id="UP000317378">
    <property type="component" value="Unassembled WGS sequence"/>
</dbReference>
<sequence length="518" mass="54752">MSLPPLDRRAHETPDEPALVDDRGVLSWAGLADQVARASARLLQFAPGPDDRVAVLGDNAIPTLVAHLAGLCAGVGTVATSRQLTVGELVDQIIDAGVTGIIAGPVGAPVALEAARELGLPVVTHGTPPAGHAFDWDLWLAAAAPSTGATAAPAASADRPARPPLVYTSGTTGRARGTEVRWVSPPAADSAAYLAALAARSGFPPGPHLVCGPLQHNGPLTSLRHLAAGQQVVVLGKFDAEAFLRRVEEWRVTSTVMVPTHFQRLLSLPEEVRGRYDVSSLLQVSHTGSACPPEVKHAMIEWFGPVLTESYGASEAGTVARISSTEWLEHPGSVGRVQPPFEVLVTGDDGHPLPPGELGLLAFRAPEGRGVRYHADPDKTKAAYLSPGVFTLGDIGYVDPDGFIFITDRAADIVVSGGVNLYPAESEAVLRGHPAVAEVAIIGVPDPDFGESLRALVVAAGDEPPAEELDRFCRERLAAYKCPKAYEFVPELLRNAMGKLDKRAMRRPYWRSERTIAG</sequence>
<dbReference type="InterPro" id="IPR050237">
    <property type="entry name" value="ATP-dep_AMP-bd_enzyme"/>
</dbReference>
<dbReference type="SUPFAM" id="SSF56801">
    <property type="entry name" value="Acetyl-CoA synthetase-like"/>
    <property type="match status" value="1"/>
</dbReference>
<dbReference type="Pfam" id="PF13193">
    <property type="entry name" value="AMP-binding_C"/>
    <property type="match status" value="1"/>
</dbReference>
<feature type="domain" description="AMP-binding enzyme C-terminal" evidence="3">
    <location>
        <begin position="425"/>
        <end position="499"/>
    </location>
</feature>
<dbReference type="InterPro" id="IPR025110">
    <property type="entry name" value="AMP-bd_C"/>
</dbReference>
<feature type="region of interest" description="Disordered" evidence="1">
    <location>
        <begin position="151"/>
        <end position="170"/>
    </location>
</feature>
<name>A0A505D8S8_9ACTN</name>
<evidence type="ECO:0000259" key="3">
    <source>
        <dbReference type="Pfam" id="PF13193"/>
    </source>
</evidence>
<comment type="caution">
    <text evidence="4">The sequence shown here is derived from an EMBL/GenBank/DDBJ whole genome shotgun (WGS) entry which is preliminary data.</text>
</comment>
<proteinExistence type="predicted"/>
<feature type="domain" description="AMP-dependent synthetase/ligase" evidence="2">
    <location>
        <begin position="6"/>
        <end position="366"/>
    </location>
</feature>
<dbReference type="AlphaFoldDB" id="A0A505D8S8"/>
<dbReference type="EMBL" id="VCHX02000165">
    <property type="protein sequence ID" value="TPQ19030.1"/>
    <property type="molecule type" value="Genomic_DNA"/>
</dbReference>
<dbReference type="InterPro" id="IPR020845">
    <property type="entry name" value="AMP-binding_CS"/>
</dbReference>
<dbReference type="GO" id="GO:0016878">
    <property type="term" value="F:acid-thiol ligase activity"/>
    <property type="evidence" value="ECO:0007669"/>
    <property type="project" value="UniProtKB-ARBA"/>
</dbReference>
<dbReference type="OrthoDB" id="9803968at2"/>
<evidence type="ECO:0000313" key="4">
    <source>
        <dbReference type="EMBL" id="TPQ19030.1"/>
    </source>
</evidence>
<dbReference type="InterPro" id="IPR042099">
    <property type="entry name" value="ANL_N_sf"/>
</dbReference>
<dbReference type="Gene3D" id="3.40.50.12780">
    <property type="entry name" value="N-terminal domain of ligase-like"/>
    <property type="match status" value="1"/>
</dbReference>